<protein>
    <submittedName>
        <fullName evidence="2">Uncharacterized protein</fullName>
    </submittedName>
</protein>
<evidence type="ECO:0000313" key="3">
    <source>
        <dbReference type="Proteomes" id="UP000565441"/>
    </source>
</evidence>
<dbReference type="Pfam" id="PF03134">
    <property type="entry name" value="TB2_DP1_HVA22"/>
    <property type="match status" value="1"/>
</dbReference>
<keyword evidence="3" id="KW-1185">Reference proteome</keyword>
<comment type="caution">
    <text evidence="2">The sequence shown here is derived from an EMBL/GenBank/DDBJ whole genome shotgun (WGS) entry which is preliminary data.</text>
</comment>
<dbReference type="InterPro" id="IPR004345">
    <property type="entry name" value="TB2_DP1_HVA22"/>
</dbReference>
<dbReference type="OrthoDB" id="434647at2759"/>
<reference evidence="2 3" key="1">
    <citation type="journal article" date="2020" name="ISME J.">
        <title>Uncovering the hidden diversity of litter-decomposition mechanisms in mushroom-forming fungi.</title>
        <authorList>
            <person name="Floudas D."/>
            <person name="Bentzer J."/>
            <person name="Ahren D."/>
            <person name="Johansson T."/>
            <person name="Persson P."/>
            <person name="Tunlid A."/>
        </authorList>
    </citation>
    <scope>NUCLEOTIDE SEQUENCE [LARGE SCALE GENOMIC DNA]</scope>
    <source>
        <strain evidence="2 3">CBS 661.87</strain>
    </source>
</reference>
<feature type="region of interest" description="Disordered" evidence="1">
    <location>
        <begin position="182"/>
        <end position="272"/>
    </location>
</feature>
<feature type="region of interest" description="Disordered" evidence="1">
    <location>
        <begin position="439"/>
        <end position="462"/>
    </location>
</feature>
<evidence type="ECO:0000313" key="2">
    <source>
        <dbReference type="EMBL" id="KAF5387676.1"/>
    </source>
</evidence>
<name>A0A8H5HQC3_9AGAR</name>
<feature type="compositionally biased region" description="Polar residues" evidence="1">
    <location>
        <begin position="368"/>
        <end position="380"/>
    </location>
</feature>
<feature type="region of interest" description="Disordered" evidence="1">
    <location>
        <begin position="347"/>
        <end position="393"/>
    </location>
</feature>
<dbReference type="EMBL" id="JAACJP010000001">
    <property type="protein sequence ID" value="KAF5387676.1"/>
    <property type="molecule type" value="Genomic_DNA"/>
</dbReference>
<feature type="region of interest" description="Disordered" evidence="1">
    <location>
        <begin position="490"/>
        <end position="651"/>
    </location>
</feature>
<feature type="compositionally biased region" description="Low complexity" evidence="1">
    <location>
        <begin position="446"/>
        <end position="462"/>
    </location>
</feature>
<evidence type="ECO:0000256" key="1">
    <source>
        <dbReference type="SAM" id="MobiDB-lite"/>
    </source>
</evidence>
<proteinExistence type="predicted"/>
<feature type="compositionally biased region" description="Basic and acidic residues" evidence="1">
    <location>
        <begin position="213"/>
        <end position="232"/>
    </location>
</feature>
<dbReference type="AlphaFoldDB" id="A0A8H5HQC3"/>
<dbReference type="Proteomes" id="UP000565441">
    <property type="component" value="Unassembled WGS sequence"/>
</dbReference>
<accession>A0A8H5HQC3</accession>
<gene>
    <name evidence="2" type="ORF">D9615_000756</name>
</gene>
<organism evidence="2 3">
    <name type="scientific">Tricholomella constricta</name>
    <dbReference type="NCBI Taxonomy" id="117010"/>
    <lineage>
        <taxon>Eukaryota</taxon>
        <taxon>Fungi</taxon>
        <taxon>Dikarya</taxon>
        <taxon>Basidiomycota</taxon>
        <taxon>Agaricomycotina</taxon>
        <taxon>Agaricomycetes</taxon>
        <taxon>Agaricomycetidae</taxon>
        <taxon>Agaricales</taxon>
        <taxon>Tricholomatineae</taxon>
        <taxon>Lyophyllaceae</taxon>
        <taxon>Tricholomella</taxon>
    </lineage>
</organism>
<sequence length="651" mass="71219">MPLVVPLLRLAMLFLNIYESYKTLKVPPPSARNEGRPSQRALTQRKRDMKGCLAVWIVWGCFITYEGFVEGLVSLFVPFYDEIKSLGLLFLIMTRARGAEPIFLHVIRPFVKPYSPTIDMFLDLARMVGDITFAVLAIPMELVCGWWKTSMFYNEEVLDSEAESTHGQGAPAAKVAATNLKRAVPDDQRSQQSLQFPKKVSSDRRPSAHSRHASGESERRPSQTRPRVDKVGQRAHANESSTTHQVWYPPPSSYSDEDDAREPSTTISGLPAVETDMGFLSSEAMHEREAVDEWRQYPPFPSAYPPTPIVKSSVGLPGTSTTAPRAQPLANSLILSEILEDAPQQDFSRSLLPPRKPLNPGFVDGLSDENQSPGVQSNRLESMSVDSDSEADDEEDIFNTTLQTPMPPLRATRSGIIPVIPINREVSMASSVASRSTALTTAGNESSLRTQSSSESLSSGALSISDLSSVLGKKRPLPADSIDVTNRVGATAGRIRSGGKPVPDQRSRRTYVNVASRSTRRRAPSEVVDEDTETTLSTSDLDHDIINNRKPSYPKRRKVITPPGRAVNATRPIRPRVARYATAPTRAQIPKPPKPSGPSRGHSRPQTRSTTRPAGCDASQASLSSVTEAALPTASRTTQPKAKPTVPAESR</sequence>